<protein>
    <submittedName>
        <fullName evidence="2">Head GIN domain-containing protein</fullName>
    </submittedName>
</protein>
<reference evidence="2" key="1">
    <citation type="submission" date="2023-05" db="EMBL/GenBank/DDBJ databases">
        <authorList>
            <person name="Zhang X."/>
        </authorList>
    </citation>
    <scope>NUCLEOTIDE SEQUENCE</scope>
    <source>
        <strain evidence="2">YF14B1</strain>
    </source>
</reference>
<evidence type="ECO:0000259" key="1">
    <source>
        <dbReference type="Pfam" id="PF10988"/>
    </source>
</evidence>
<sequence>MKTRITLLTFILSCIVNIYLISCAQDRIKGNGHIVEKTFSVSSFDEIKIEGVFTIHLIQGNAESVKVSIDDNLLQYITVENDNNRLVVKWNKNKNQSINNVKSDLYITFKNLQELNLNHVGKLQTTNTLKLQDLIVNVNSVGETNLALNVQSLTIRHDGVGSLNLTGTAKDATIKCSGVGSLKAFDLVVDKLDLNCSGVGSAEVTAEKEISISASGVGGVRYQGNAKTLQLNASGIGKVKKV</sequence>
<gene>
    <name evidence="2" type="ORF">QNI16_21120</name>
</gene>
<dbReference type="AlphaFoldDB" id="A0AAE3U8U7"/>
<proteinExistence type="predicted"/>
<dbReference type="EMBL" id="JASJOS010000009">
    <property type="protein sequence ID" value="MDJ1483017.1"/>
    <property type="molecule type" value="Genomic_DNA"/>
</dbReference>
<accession>A0AAE3U8U7</accession>
<dbReference type="Pfam" id="PF10988">
    <property type="entry name" value="DUF2807"/>
    <property type="match status" value="1"/>
</dbReference>
<dbReference type="InterPro" id="IPR021255">
    <property type="entry name" value="DUF2807"/>
</dbReference>
<evidence type="ECO:0000313" key="2">
    <source>
        <dbReference type="EMBL" id="MDJ1483017.1"/>
    </source>
</evidence>
<dbReference type="RefSeq" id="WP_313982498.1">
    <property type="nucleotide sequence ID" value="NZ_JASJOS010000009.1"/>
</dbReference>
<organism evidence="2 3">
    <name type="scientific">Xanthocytophaga flava</name>
    <dbReference type="NCBI Taxonomy" id="3048013"/>
    <lineage>
        <taxon>Bacteria</taxon>
        <taxon>Pseudomonadati</taxon>
        <taxon>Bacteroidota</taxon>
        <taxon>Cytophagia</taxon>
        <taxon>Cytophagales</taxon>
        <taxon>Rhodocytophagaceae</taxon>
        <taxon>Xanthocytophaga</taxon>
    </lineage>
</organism>
<comment type="caution">
    <text evidence="2">The sequence shown here is derived from an EMBL/GenBank/DDBJ whole genome shotgun (WGS) entry which is preliminary data.</text>
</comment>
<name>A0AAE3U8U7_9BACT</name>
<dbReference type="Gene3D" id="2.160.20.120">
    <property type="match status" value="1"/>
</dbReference>
<evidence type="ECO:0000313" key="3">
    <source>
        <dbReference type="Proteomes" id="UP001241110"/>
    </source>
</evidence>
<dbReference type="Proteomes" id="UP001241110">
    <property type="component" value="Unassembled WGS sequence"/>
</dbReference>
<feature type="domain" description="Putative auto-transporter adhesin head GIN" evidence="1">
    <location>
        <begin position="44"/>
        <end position="226"/>
    </location>
</feature>